<sequence length="63" mass="7132">MNMDFCPLVFQLKGILPRHSVDHTLRNPTLPTDKPRNRTAANHNTTKFQTCSFVLSSKPSPSH</sequence>
<reference evidence="3" key="1">
    <citation type="journal article" date="2021" name="BMC Genomics">
        <title>Chromosome-level genome assembly and manually-curated proteome of model necrotroph Parastagonospora nodorum Sn15 reveals a genome-wide trove of candidate effector homologs, and redundancy of virulence-related functions within an accessory chromosome.</title>
        <authorList>
            <person name="Bertazzoni S."/>
            <person name="Jones D.A.B."/>
            <person name="Phan H.T."/>
            <person name="Tan K.-C."/>
            <person name="Hane J.K."/>
        </authorList>
    </citation>
    <scope>NUCLEOTIDE SEQUENCE [LARGE SCALE GENOMIC DNA]</scope>
    <source>
        <strain evidence="3">SN15 / ATCC MYA-4574 / FGSC 10173)</strain>
    </source>
</reference>
<keyword evidence="3" id="KW-1185">Reference proteome</keyword>
<dbReference type="Proteomes" id="UP000663193">
    <property type="component" value="Chromosome 6"/>
</dbReference>
<evidence type="ECO:0000256" key="1">
    <source>
        <dbReference type="SAM" id="MobiDB-lite"/>
    </source>
</evidence>
<evidence type="ECO:0000313" key="2">
    <source>
        <dbReference type="EMBL" id="QRC95974.1"/>
    </source>
</evidence>
<dbReference type="AlphaFoldDB" id="A0A7U2F3Q6"/>
<protein>
    <submittedName>
        <fullName evidence="2">Uncharacterized protein</fullName>
    </submittedName>
</protein>
<proteinExistence type="predicted"/>
<gene>
    <name evidence="2" type="ORF">JI435_408140</name>
</gene>
<feature type="region of interest" description="Disordered" evidence="1">
    <location>
        <begin position="23"/>
        <end position="45"/>
    </location>
</feature>
<evidence type="ECO:0000313" key="3">
    <source>
        <dbReference type="Proteomes" id="UP000663193"/>
    </source>
</evidence>
<accession>A0A7U2F3Q6</accession>
<organism evidence="2 3">
    <name type="scientific">Phaeosphaeria nodorum (strain SN15 / ATCC MYA-4574 / FGSC 10173)</name>
    <name type="common">Glume blotch fungus</name>
    <name type="synonym">Parastagonospora nodorum</name>
    <dbReference type="NCBI Taxonomy" id="321614"/>
    <lineage>
        <taxon>Eukaryota</taxon>
        <taxon>Fungi</taxon>
        <taxon>Dikarya</taxon>
        <taxon>Ascomycota</taxon>
        <taxon>Pezizomycotina</taxon>
        <taxon>Dothideomycetes</taxon>
        <taxon>Pleosporomycetidae</taxon>
        <taxon>Pleosporales</taxon>
        <taxon>Pleosporineae</taxon>
        <taxon>Phaeosphaeriaceae</taxon>
        <taxon>Parastagonospora</taxon>
    </lineage>
</organism>
<dbReference type="EMBL" id="CP069028">
    <property type="protein sequence ID" value="QRC95974.1"/>
    <property type="molecule type" value="Genomic_DNA"/>
</dbReference>
<name>A0A7U2F3Q6_PHANO</name>
<dbReference type="VEuPathDB" id="FungiDB:JI435_408140"/>